<feature type="transmembrane region" description="Helical" evidence="8">
    <location>
        <begin position="388"/>
        <end position="405"/>
    </location>
</feature>
<evidence type="ECO:0000256" key="2">
    <source>
        <dbReference type="ARBA" id="ARBA00022475"/>
    </source>
</evidence>
<reference evidence="9 10" key="1">
    <citation type="submission" date="2018-01" db="EMBL/GenBank/DDBJ databases">
        <title>Successful Treatment of Persistent Burkholderia cepacia Bacteremia with Ceftazidime-Avibactam.</title>
        <authorList>
            <person name="Tamma P."/>
            <person name="Fan Y."/>
            <person name="Bergman Y."/>
            <person name="Sick-Samuels A."/>
            <person name="Hsu A."/>
            <person name="Timp W."/>
            <person name="Simner P."/>
        </authorList>
    </citation>
    <scope>NUCLEOTIDE SEQUENCE [LARGE SCALE GENOMIC DNA]</scope>
    <source>
        <strain evidence="9 10">170816</strain>
    </source>
</reference>
<comment type="similarity">
    <text evidence="7">Belongs to the glycosyltransferase 87 family.</text>
</comment>
<evidence type="ECO:0000256" key="3">
    <source>
        <dbReference type="ARBA" id="ARBA00022679"/>
    </source>
</evidence>
<dbReference type="AlphaFoldDB" id="A0A2S5DPB9"/>
<feature type="transmembrane region" description="Helical" evidence="8">
    <location>
        <begin position="196"/>
        <end position="220"/>
    </location>
</feature>
<evidence type="ECO:0000256" key="8">
    <source>
        <dbReference type="SAM" id="Phobius"/>
    </source>
</evidence>
<evidence type="ECO:0000256" key="7">
    <source>
        <dbReference type="ARBA" id="ARBA00024033"/>
    </source>
</evidence>
<evidence type="ECO:0000256" key="4">
    <source>
        <dbReference type="ARBA" id="ARBA00022692"/>
    </source>
</evidence>
<feature type="transmembrane region" description="Helical" evidence="8">
    <location>
        <begin position="110"/>
        <end position="140"/>
    </location>
</feature>
<comment type="caution">
    <text evidence="9">The sequence shown here is derived from an EMBL/GenBank/DDBJ whole genome shotgun (WGS) entry which is preliminary data.</text>
</comment>
<evidence type="ECO:0000313" key="9">
    <source>
        <dbReference type="EMBL" id="POZ80945.1"/>
    </source>
</evidence>
<feature type="transmembrane region" description="Helical" evidence="8">
    <location>
        <begin position="24"/>
        <end position="45"/>
    </location>
</feature>
<evidence type="ECO:0000256" key="6">
    <source>
        <dbReference type="ARBA" id="ARBA00023136"/>
    </source>
</evidence>
<evidence type="ECO:0000256" key="5">
    <source>
        <dbReference type="ARBA" id="ARBA00022989"/>
    </source>
</evidence>
<keyword evidence="2" id="KW-1003">Cell membrane</keyword>
<feature type="transmembrane region" description="Helical" evidence="8">
    <location>
        <begin position="317"/>
        <end position="336"/>
    </location>
</feature>
<organism evidence="9 10">
    <name type="scientific">Burkholderia contaminans</name>
    <dbReference type="NCBI Taxonomy" id="488447"/>
    <lineage>
        <taxon>Bacteria</taxon>
        <taxon>Pseudomonadati</taxon>
        <taxon>Pseudomonadota</taxon>
        <taxon>Betaproteobacteria</taxon>
        <taxon>Burkholderiales</taxon>
        <taxon>Burkholderiaceae</taxon>
        <taxon>Burkholderia</taxon>
        <taxon>Burkholderia cepacia complex</taxon>
    </lineage>
</organism>
<name>A0A2S5DPB9_9BURK</name>
<keyword evidence="3" id="KW-0808">Transferase</keyword>
<dbReference type="EMBL" id="PQVP01000003">
    <property type="protein sequence ID" value="POZ80945.1"/>
    <property type="molecule type" value="Genomic_DNA"/>
</dbReference>
<protein>
    <submittedName>
        <fullName evidence="9">DUF2029 domain-containing protein</fullName>
    </submittedName>
</protein>
<keyword evidence="4 8" id="KW-0812">Transmembrane</keyword>
<dbReference type="RefSeq" id="WP_089464051.1">
    <property type="nucleotide sequence ID" value="NZ_CM009577.1"/>
</dbReference>
<proteinExistence type="inferred from homology"/>
<dbReference type="GO" id="GO:0005886">
    <property type="term" value="C:plasma membrane"/>
    <property type="evidence" value="ECO:0007669"/>
    <property type="project" value="UniProtKB-SubCell"/>
</dbReference>
<comment type="subcellular location">
    <subcellularLocation>
        <location evidence="1">Cell membrane</location>
        <topology evidence="1">Multi-pass membrane protein</topology>
    </subcellularLocation>
</comment>
<sequence>MYTANRGTRVRAIRRAQWLTADRIVPYSCIMLMLFVALVIVWGVVTDGFTSSDVTRPGMDFSVFWTASHLVLQGHAPSAYDASSFLQAETAHFGAYLQHRPLPWLYPPTMLLFIAPVALVPFLPAYFLFSAGSLLCYAFAISRLSGLRAHLPVPRAAALVVAAYSAVCMSALFGQNSILTAGLAALALHLLGKRPVVAGVLIGLLAIKPQLAVVFPFALISARAWRAFGTAAITAMLFAAAGVALTGTGALHGLGQAVATVRDQHFMLPSYWLASPTPFAALRLAGVSVPTALAAQAAIALLAIAATVDVWRRTPDLRLRSAVLSVATLLITPYLWHYELTWLGIAIFCLIAHGFDEGWLPGDQAVIVLAWLLPIFEMLNRLMKLPQIGPIVLLAVLFVVVRRAARRSPRDSQ</sequence>
<feature type="transmembrane region" description="Helical" evidence="8">
    <location>
        <begin position="161"/>
        <end position="190"/>
    </location>
</feature>
<feature type="transmembrane region" description="Helical" evidence="8">
    <location>
        <begin position="279"/>
        <end position="305"/>
    </location>
</feature>
<dbReference type="Pfam" id="PF09594">
    <property type="entry name" value="GT87"/>
    <property type="match status" value="1"/>
</dbReference>
<keyword evidence="5 8" id="KW-1133">Transmembrane helix</keyword>
<dbReference type="GO" id="GO:0016758">
    <property type="term" value="F:hexosyltransferase activity"/>
    <property type="evidence" value="ECO:0007669"/>
    <property type="project" value="InterPro"/>
</dbReference>
<dbReference type="InterPro" id="IPR018584">
    <property type="entry name" value="GT87"/>
</dbReference>
<gene>
    <name evidence="9" type="ORF">C3743_35420</name>
</gene>
<feature type="transmembrane region" description="Helical" evidence="8">
    <location>
        <begin position="232"/>
        <end position="259"/>
    </location>
</feature>
<accession>A0A2S5DPB9</accession>
<keyword evidence="6 8" id="KW-0472">Membrane</keyword>
<evidence type="ECO:0000256" key="1">
    <source>
        <dbReference type="ARBA" id="ARBA00004651"/>
    </source>
</evidence>
<dbReference type="Proteomes" id="UP000238655">
    <property type="component" value="Chromosome 3"/>
</dbReference>
<evidence type="ECO:0000313" key="10">
    <source>
        <dbReference type="Proteomes" id="UP000238655"/>
    </source>
</evidence>